<sequence>MIDTGIWPEHISFNDSEMAPVPSRWKGACEAVPQFHCNKKIIGTRAFWKGYDAIKGLQVDASLDEIKSPRDWHGHGTHTASIAAGSFVSIAKRPEAQVGCTEQPGLLLTKCWFHICTESDTTAAIDLAVANEVDVLSISFGLVGDRFSPPFDRDIVVIATFGAIQKGVFVSCSAGNSGPMESRGS</sequence>
<comment type="similarity">
    <text evidence="1 3">Belongs to the peptidase S8 family.</text>
</comment>
<name>A0A8T3BXF5_DENNO</name>
<keyword evidence="2" id="KW-0732">Signal</keyword>
<dbReference type="GO" id="GO:0006508">
    <property type="term" value="P:proteolysis"/>
    <property type="evidence" value="ECO:0007669"/>
    <property type="project" value="InterPro"/>
</dbReference>
<evidence type="ECO:0000256" key="1">
    <source>
        <dbReference type="ARBA" id="ARBA00011073"/>
    </source>
</evidence>
<dbReference type="InterPro" id="IPR036852">
    <property type="entry name" value="Peptidase_S8/S53_dom_sf"/>
</dbReference>
<dbReference type="PROSITE" id="PS51892">
    <property type="entry name" value="SUBTILASE"/>
    <property type="match status" value="1"/>
</dbReference>
<dbReference type="InterPro" id="IPR045051">
    <property type="entry name" value="SBT"/>
</dbReference>
<gene>
    <name evidence="5" type="ORF">KFK09_007748</name>
</gene>
<organism evidence="5 6">
    <name type="scientific">Dendrobium nobile</name>
    <name type="common">Orchid</name>
    <dbReference type="NCBI Taxonomy" id="94219"/>
    <lineage>
        <taxon>Eukaryota</taxon>
        <taxon>Viridiplantae</taxon>
        <taxon>Streptophyta</taxon>
        <taxon>Embryophyta</taxon>
        <taxon>Tracheophyta</taxon>
        <taxon>Spermatophyta</taxon>
        <taxon>Magnoliopsida</taxon>
        <taxon>Liliopsida</taxon>
        <taxon>Asparagales</taxon>
        <taxon>Orchidaceae</taxon>
        <taxon>Epidendroideae</taxon>
        <taxon>Malaxideae</taxon>
        <taxon>Dendrobiinae</taxon>
        <taxon>Dendrobium</taxon>
    </lineage>
</organism>
<dbReference type="Pfam" id="PF00082">
    <property type="entry name" value="Peptidase_S8"/>
    <property type="match status" value="1"/>
</dbReference>
<accession>A0A8T3BXF5</accession>
<evidence type="ECO:0000256" key="2">
    <source>
        <dbReference type="ARBA" id="ARBA00022729"/>
    </source>
</evidence>
<proteinExistence type="inferred from homology"/>
<evidence type="ECO:0000259" key="4">
    <source>
        <dbReference type="Pfam" id="PF00082"/>
    </source>
</evidence>
<evidence type="ECO:0000313" key="5">
    <source>
        <dbReference type="EMBL" id="KAI0520277.1"/>
    </source>
</evidence>
<dbReference type="InterPro" id="IPR000209">
    <property type="entry name" value="Peptidase_S8/S53_dom"/>
</dbReference>
<protein>
    <recommendedName>
        <fullName evidence="4">Peptidase S8/S53 domain-containing protein</fullName>
    </recommendedName>
</protein>
<comment type="caution">
    <text evidence="3">Lacks conserved residue(s) required for the propagation of feature annotation.</text>
</comment>
<dbReference type="GO" id="GO:0004252">
    <property type="term" value="F:serine-type endopeptidase activity"/>
    <property type="evidence" value="ECO:0007669"/>
    <property type="project" value="InterPro"/>
</dbReference>
<dbReference type="SMR" id="A0A8T3BXF5"/>
<comment type="caution">
    <text evidence="5">The sequence shown here is derived from an EMBL/GenBank/DDBJ whole genome shotgun (WGS) entry which is preliminary data.</text>
</comment>
<dbReference type="SUPFAM" id="SSF52743">
    <property type="entry name" value="Subtilisin-like"/>
    <property type="match status" value="1"/>
</dbReference>
<dbReference type="AlphaFoldDB" id="A0A8T3BXF5"/>
<dbReference type="PANTHER" id="PTHR10795">
    <property type="entry name" value="PROPROTEIN CONVERTASE SUBTILISIN/KEXIN"/>
    <property type="match status" value="1"/>
</dbReference>
<dbReference type="EMBL" id="JAGYWB010000006">
    <property type="protein sequence ID" value="KAI0520277.1"/>
    <property type="molecule type" value="Genomic_DNA"/>
</dbReference>
<feature type="domain" description="Peptidase S8/S53" evidence="4">
    <location>
        <begin position="2"/>
        <end position="178"/>
    </location>
</feature>
<dbReference type="OrthoDB" id="693754at2759"/>
<dbReference type="Gene3D" id="3.40.50.200">
    <property type="entry name" value="Peptidase S8/S53 domain"/>
    <property type="match status" value="1"/>
</dbReference>
<evidence type="ECO:0000313" key="6">
    <source>
        <dbReference type="Proteomes" id="UP000829196"/>
    </source>
</evidence>
<keyword evidence="6" id="KW-1185">Reference proteome</keyword>
<evidence type="ECO:0000256" key="3">
    <source>
        <dbReference type="PROSITE-ProRule" id="PRU01240"/>
    </source>
</evidence>
<reference evidence="5" key="1">
    <citation type="journal article" date="2022" name="Front. Genet.">
        <title>Chromosome-Scale Assembly of the Dendrobium nobile Genome Provides Insights Into the Molecular Mechanism of the Biosynthesis of the Medicinal Active Ingredient of Dendrobium.</title>
        <authorList>
            <person name="Xu Q."/>
            <person name="Niu S.-C."/>
            <person name="Li K.-L."/>
            <person name="Zheng P.-J."/>
            <person name="Zhang X.-J."/>
            <person name="Jia Y."/>
            <person name="Liu Y."/>
            <person name="Niu Y.-X."/>
            <person name="Yu L.-H."/>
            <person name="Chen D.-F."/>
            <person name="Zhang G.-Q."/>
        </authorList>
    </citation>
    <scope>NUCLEOTIDE SEQUENCE</scope>
    <source>
        <tissue evidence="5">Leaf</tissue>
    </source>
</reference>
<dbReference type="Proteomes" id="UP000829196">
    <property type="component" value="Unassembled WGS sequence"/>
</dbReference>